<dbReference type="RefSeq" id="XP_024585312.1">
    <property type="nucleotide sequence ID" value="XM_024720076.1"/>
</dbReference>
<proteinExistence type="predicted"/>
<dbReference type="Pfam" id="PF03221">
    <property type="entry name" value="HTH_Tnp_Tc5"/>
    <property type="match status" value="1"/>
</dbReference>
<keyword evidence="4" id="KW-1185">Reference proteome</keyword>
<dbReference type="GeneID" id="36401788"/>
<evidence type="ECO:0000313" key="4">
    <source>
        <dbReference type="Proteomes" id="UP000054928"/>
    </source>
</evidence>
<name>A0A0P1B496_PLAHL</name>
<dbReference type="SUPFAM" id="SSF46689">
    <property type="entry name" value="Homeodomain-like"/>
    <property type="match status" value="1"/>
</dbReference>
<feature type="domain" description="HTH CENPB-type" evidence="2">
    <location>
        <begin position="71"/>
        <end position="143"/>
    </location>
</feature>
<reference evidence="4" key="1">
    <citation type="submission" date="2014-09" db="EMBL/GenBank/DDBJ databases">
        <authorList>
            <person name="Sharma Rahul"/>
            <person name="Thines Marco"/>
        </authorList>
    </citation>
    <scope>NUCLEOTIDE SEQUENCE [LARGE SCALE GENOMIC DNA]</scope>
</reference>
<organism evidence="3 4">
    <name type="scientific">Plasmopara halstedii</name>
    <name type="common">Downy mildew of sunflower</name>
    <dbReference type="NCBI Taxonomy" id="4781"/>
    <lineage>
        <taxon>Eukaryota</taxon>
        <taxon>Sar</taxon>
        <taxon>Stramenopiles</taxon>
        <taxon>Oomycota</taxon>
        <taxon>Peronosporomycetes</taxon>
        <taxon>Peronosporales</taxon>
        <taxon>Peronosporaceae</taxon>
        <taxon>Plasmopara</taxon>
    </lineage>
</organism>
<evidence type="ECO:0000313" key="3">
    <source>
        <dbReference type="EMBL" id="CEG48943.1"/>
    </source>
</evidence>
<dbReference type="SMART" id="SM00674">
    <property type="entry name" value="CENPB"/>
    <property type="match status" value="1"/>
</dbReference>
<accession>A0A0P1B496</accession>
<evidence type="ECO:0000259" key="2">
    <source>
        <dbReference type="PROSITE" id="PS51253"/>
    </source>
</evidence>
<dbReference type="GO" id="GO:0003677">
    <property type="term" value="F:DNA binding"/>
    <property type="evidence" value="ECO:0007669"/>
    <property type="project" value="UniProtKB-KW"/>
</dbReference>
<dbReference type="OMA" id="CEVIAQH"/>
<dbReference type="PROSITE" id="PS51253">
    <property type="entry name" value="HTH_CENPB"/>
    <property type="match status" value="1"/>
</dbReference>
<protein>
    <submittedName>
        <fullName evidence="3">Short chain</fullName>
    </submittedName>
</protein>
<sequence length="222" mass="25800">MSTKGKWLTIEQKCELIAQHRSEPSTTYTQLALWTKSRFDLSVPPTRQTIRNILQAAAEIESKRQSDNVTAKGRRLCVRSRELENQLGQYVRECQTRGVQLTRRLLQSRAREIRDTMQHPPVHNLSVGWLTRFMKRHGLRFQKERGSLAEETMKSTKHFAQEIICPDTKSMIQESTYGLNTATDRAHVERLRLKAIERLREIEKEAKGIRKYLRILDGGSKA</sequence>
<dbReference type="AlphaFoldDB" id="A0A0P1B496"/>
<dbReference type="InterPro" id="IPR006600">
    <property type="entry name" value="HTH_CenpB_DNA-bd_dom"/>
</dbReference>
<dbReference type="Proteomes" id="UP000054928">
    <property type="component" value="Unassembled WGS sequence"/>
</dbReference>
<dbReference type="Gene3D" id="1.10.10.60">
    <property type="entry name" value="Homeodomain-like"/>
    <property type="match status" value="1"/>
</dbReference>
<evidence type="ECO:0000256" key="1">
    <source>
        <dbReference type="ARBA" id="ARBA00023125"/>
    </source>
</evidence>
<dbReference type="InterPro" id="IPR009057">
    <property type="entry name" value="Homeodomain-like_sf"/>
</dbReference>
<dbReference type="OrthoDB" id="125347at2759"/>
<keyword evidence="1" id="KW-0238">DNA-binding</keyword>
<dbReference type="EMBL" id="CCYD01003042">
    <property type="protein sequence ID" value="CEG48943.1"/>
    <property type="molecule type" value="Genomic_DNA"/>
</dbReference>